<evidence type="ECO:0000313" key="3">
    <source>
        <dbReference type="Proteomes" id="UP000054166"/>
    </source>
</evidence>
<accession>A0A0C3F0K5</accession>
<gene>
    <name evidence="2" type="ORF">PILCRDRAFT_81072</name>
</gene>
<proteinExistence type="predicted"/>
<dbReference type="Pfam" id="PF20209">
    <property type="entry name" value="DUF6570"/>
    <property type="match status" value="1"/>
</dbReference>
<dbReference type="STRING" id="765440.A0A0C3F0K5"/>
<reference evidence="3" key="2">
    <citation type="submission" date="2015-01" db="EMBL/GenBank/DDBJ databases">
        <title>Evolutionary Origins and Diversification of the Mycorrhizal Mutualists.</title>
        <authorList>
            <consortium name="DOE Joint Genome Institute"/>
            <consortium name="Mycorrhizal Genomics Consortium"/>
            <person name="Kohler A."/>
            <person name="Kuo A."/>
            <person name="Nagy L.G."/>
            <person name="Floudas D."/>
            <person name="Copeland A."/>
            <person name="Barry K.W."/>
            <person name="Cichocki N."/>
            <person name="Veneault-Fourrey C."/>
            <person name="LaButti K."/>
            <person name="Lindquist E.A."/>
            <person name="Lipzen A."/>
            <person name="Lundell T."/>
            <person name="Morin E."/>
            <person name="Murat C."/>
            <person name="Riley R."/>
            <person name="Ohm R."/>
            <person name="Sun H."/>
            <person name="Tunlid A."/>
            <person name="Henrissat B."/>
            <person name="Grigoriev I.V."/>
            <person name="Hibbett D.S."/>
            <person name="Martin F."/>
        </authorList>
    </citation>
    <scope>NUCLEOTIDE SEQUENCE [LARGE SCALE GENOMIC DNA]</scope>
    <source>
        <strain evidence="3">F 1598</strain>
    </source>
</reference>
<dbReference type="HOGENOM" id="CLU_090397_0_0_1"/>
<feature type="non-terminal residue" evidence="2">
    <location>
        <position position="245"/>
    </location>
</feature>
<name>A0A0C3F0K5_PILCF</name>
<keyword evidence="3" id="KW-1185">Reference proteome</keyword>
<organism evidence="2 3">
    <name type="scientific">Piloderma croceum (strain F 1598)</name>
    <dbReference type="NCBI Taxonomy" id="765440"/>
    <lineage>
        <taxon>Eukaryota</taxon>
        <taxon>Fungi</taxon>
        <taxon>Dikarya</taxon>
        <taxon>Basidiomycota</taxon>
        <taxon>Agaricomycotina</taxon>
        <taxon>Agaricomycetes</taxon>
        <taxon>Agaricomycetidae</taxon>
        <taxon>Atheliales</taxon>
        <taxon>Atheliaceae</taxon>
        <taxon>Piloderma</taxon>
    </lineage>
</organism>
<dbReference type="OrthoDB" id="3235800at2759"/>
<dbReference type="InterPro" id="IPR046700">
    <property type="entry name" value="DUF6570"/>
</dbReference>
<sequence length="245" mass="27630">MIALCRAKSCIVQLKEENDTAANSINQRGFKGHIIIYPQRPERVTSVLPPTIEDVITPICVIFVGSSPPTAEWLQEKAKPLSVRREKVRDALIWLKSHNTLYKNITIDHTRLDNLPSDAILPFHIQHVLPNDAQESLTSRYDAATALETGFTEPQVNTQIPFQNVVITDINGRAPPNELRAAAVRHIKKKGGAYVQIPHDPEPVNEFANPRLFPSMYPTLFPYGIGGFEDKQRISNISFKRQVKY</sequence>
<evidence type="ECO:0000259" key="1">
    <source>
        <dbReference type="Pfam" id="PF20209"/>
    </source>
</evidence>
<reference evidence="2 3" key="1">
    <citation type="submission" date="2014-04" db="EMBL/GenBank/DDBJ databases">
        <authorList>
            <consortium name="DOE Joint Genome Institute"/>
            <person name="Kuo A."/>
            <person name="Tarkka M."/>
            <person name="Buscot F."/>
            <person name="Kohler A."/>
            <person name="Nagy L.G."/>
            <person name="Floudas D."/>
            <person name="Copeland A."/>
            <person name="Barry K.W."/>
            <person name="Cichocki N."/>
            <person name="Veneault-Fourrey C."/>
            <person name="LaButti K."/>
            <person name="Lindquist E.A."/>
            <person name="Lipzen A."/>
            <person name="Lundell T."/>
            <person name="Morin E."/>
            <person name="Murat C."/>
            <person name="Sun H."/>
            <person name="Tunlid A."/>
            <person name="Henrissat B."/>
            <person name="Grigoriev I.V."/>
            <person name="Hibbett D.S."/>
            <person name="Martin F."/>
            <person name="Nordberg H.P."/>
            <person name="Cantor M.N."/>
            <person name="Hua S.X."/>
        </authorList>
    </citation>
    <scope>NUCLEOTIDE SEQUENCE [LARGE SCALE GENOMIC DNA]</scope>
    <source>
        <strain evidence="2 3">F 1598</strain>
    </source>
</reference>
<evidence type="ECO:0000313" key="2">
    <source>
        <dbReference type="EMBL" id="KIM73506.1"/>
    </source>
</evidence>
<dbReference type="InParanoid" id="A0A0C3F0K5"/>
<dbReference type="AlphaFoldDB" id="A0A0C3F0K5"/>
<dbReference type="Proteomes" id="UP000054166">
    <property type="component" value="Unassembled WGS sequence"/>
</dbReference>
<protein>
    <recommendedName>
        <fullName evidence="1">DUF6570 domain-containing protein</fullName>
    </recommendedName>
</protein>
<feature type="domain" description="DUF6570" evidence="1">
    <location>
        <begin position="1"/>
        <end position="113"/>
    </location>
</feature>
<dbReference type="EMBL" id="KN833080">
    <property type="protein sequence ID" value="KIM73506.1"/>
    <property type="molecule type" value="Genomic_DNA"/>
</dbReference>